<evidence type="ECO:0000313" key="8">
    <source>
        <dbReference type="Proteomes" id="UP000198972"/>
    </source>
</evidence>
<proteinExistence type="inferred from homology"/>
<dbReference type="PANTHER" id="PTHR43101:SF1">
    <property type="entry name" value="BETA-FRUCTOSIDASE"/>
    <property type="match status" value="1"/>
</dbReference>
<dbReference type="InterPro" id="IPR023296">
    <property type="entry name" value="Glyco_hydro_beta-prop_sf"/>
</dbReference>
<dbReference type="Pfam" id="PF08244">
    <property type="entry name" value="Glyco_hydro_32C"/>
    <property type="match status" value="1"/>
</dbReference>
<dbReference type="GO" id="GO:0016798">
    <property type="term" value="F:hydrolase activity, acting on glycosyl bonds"/>
    <property type="evidence" value="ECO:0007669"/>
    <property type="project" value="UniProtKB-KW"/>
</dbReference>
<dbReference type="EMBL" id="FNBG01000015">
    <property type="protein sequence ID" value="SDF70729.1"/>
    <property type="molecule type" value="Genomic_DNA"/>
</dbReference>
<dbReference type="Pfam" id="PF00251">
    <property type="entry name" value="Glyco_hydro_32N"/>
    <property type="match status" value="1"/>
</dbReference>
<sequence length="173" mass="18952">MNWRDLPVALVPEKDKLAPDGIWSGSAAYDADGLPVLFFTAGNDSASPNQSVALARSTYSQDRDADLADGEEETLLYYDLNQSMLLADRTKTTLHSGEKCGGIQGGKLELLEENLKLHIYLDRSMVEAYANGLKSLTTRVYPSRLDATGLQIWGDGEIHRNMGYAVNLVVRSA</sequence>
<dbReference type="SUPFAM" id="SSF49899">
    <property type="entry name" value="Concanavalin A-like lectins/glucanases"/>
    <property type="match status" value="1"/>
</dbReference>
<keyword evidence="3 4" id="KW-0326">Glycosidase</keyword>
<evidence type="ECO:0000259" key="6">
    <source>
        <dbReference type="Pfam" id="PF08244"/>
    </source>
</evidence>
<accession>A0A1G7NBJ0</accession>
<dbReference type="SUPFAM" id="SSF75005">
    <property type="entry name" value="Arabinanase/levansucrase/invertase"/>
    <property type="match status" value="1"/>
</dbReference>
<reference evidence="7 8" key="1">
    <citation type="submission" date="2016-10" db="EMBL/GenBank/DDBJ databases">
        <authorList>
            <person name="de Groot N.N."/>
        </authorList>
    </citation>
    <scope>NUCLEOTIDE SEQUENCE [LARGE SCALE GENOMIC DNA]</scope>
    <source>
        <strain evidence="7 8">DSM 28129</strain>
    </source>
</reference>
<evidence type="ECO:0000256" key="2">
    <source>
        <dbReference type="ARBA" id="ARBA00022801"/>
    </source>
</evidence>
<keyword evidence="8" id="KW-1185">Reference proteome</keyword>
<evidence type="ECO:0000259" key="5">
    <source>
        <dbReference type="Pfam" id="PF00251"/>
    </source>
</evidence>
<evidence type="ECO:0000256" key="3">
    <source>
        <dbReference type="ARBA" id="ARBA00023295"/>
    </source>
</evidence>
<gene>
    <name evidence="7" type="ORF">SAMN04488542_11574</name>
</gene>
<dbReference type="Gene3D" id="2.60.120.560">
    <property type="entry name" value="Exo-inulinase, domain 1"/>
    <property type="match status" value="1"/>
</dbReference>
<comment type="similarity">
    <text evidence="1 4">Belongs to the glycosyl hydrolase 32 family.</text>
</comment>
<dbReference type="InterPro" id="IPR013320">
    <property type="entry name" value="ConA-like_dom_sf"/>
</dbReference>
<dbReference type="InterPro" id="IPR013189">
    <property type="entry name" value="Glyco_hydro_32_C"/>
</dbReference>
<keyword evidence="2 4" id="KW-0378">Hydrolase</keyword>
<dbReference type="PANTHER" id="PTHR43101">
    <property type="entry name" value="BETA-FRUCTOSIDASE"/>
    <property type="match status" value="1"/>
</dbReference>
<dbReference type="Proteomes" id="UP000198972">
    <property type="component" value="Unassembled WGS sequence"/>
</dbReference>
<evidence type="ECO:0000256" key="1">
    <source>
        <dbReference type="ARBA" id="ARBA00009902"/>
    </source>
</evidence>
<evidence type="ECO:0000313" key="7">
    <source>
        <dbReference type="EMBL" id="SDF70729.1"/>
    </source>
</evidence>
<feature type="domain" description="Glycosyl hydrolase family 32 C-terminal" evidence="6">
    <location>
        <begin position="68"/>
        <end position="157"/>
    </location>
</feature>
<dbReference type="InterPro" id="IPR051214">
    <property type="entry name" value="GH32_Enzymes"/>
</dbReference>
<dbReference type="InterPro" id="IPR013148">
    <property type="entry name" value="Glyco_hydro_32_N"/>
</dbReference>
<dbReference type="STRING" id="670482.SAMN04488542_11574"/>
<organism evidence="7 8">
    <name type="scientific">Fontibacillus panacisegetis</name>
    <dbReference type="NCBI Taxonomy" id="670482"/>
    <lineage>
        <taxon>Bacteria</taxon>
        <taxon>Bacillati</taxon>
        <taxon>Bacillota</taxon>
        <taxon>Bacilli</taxon>
        <taxon>Bacillales</taxon>
        <taxon>Paenibacillaceae</taxon>
        <taxon>Fontibacillus</taxon>
    </lineage>
</organism>
<evidence type="ECO:0000256" key="4">
    <source>
        <dbReference type="RuleBase" id="RU362110"/>
    </source>
</evidence>
<feature type="domain" description="Glycosyl hydrolase family 32 N-terminal" evidence="5">
    <location>
        <begin position="1"/>
        <end position="55"/>
    </location>
</feature>
<protein>
    <submittedName>
        <fullName evidence="7">Glycosyl hydrolases family 32 N-terminal domain-containing protein</fullName>
    </submittedName>
</protein>
<dbReference type="Gene3D" id="2.115.10.20">
    <property type="entry name" value="Glycosyl hydrolase domain, family 43"/>
    <property type="match status" value="1"/>
</dbReference>
<name>A0A1G7NBJ0_9BACL</name>
<dbReference type="AlphaFoldDB" id="A0A1G7NBJ0"/>